<dbReference type="AlphaFoldDB" id="A0A4Z2HYX2"/>
<gene>
    <name evidence="1" type="ORF">EYF80_018753</name>
</gene>
<proteinExistence type="predicted"/>
<dbReference type="EMBL" id="SRLO01000156">
    <property type="protein sequence ID" value="TNN70937.1"/>
    <property type="molecule type" value="Genomic_DNA"/>
</dbReference>
<organism evidence="1 2">
    <name type="scientific">Liparis tanakae</name>
    <name type="common">Tanaka's snailfish</name>
    <dbReference type="NCBI Taxonomy" id="230148"/>
    <lineage>
        <taxon>Eukaryota</taxon>
        <taxon>Metazoa</taxon>
        <taxon>Chordata</taxon>
        <taxon>Craniata</taxon>
        <taxon>Vertebrata</taxon>
        <taxon>Euteleostomi</taxon>
        <taxon>Actinopterygii</taxon>
        <taxon>Neopterygii</taxon>
        <taxon>Teleostei</taxon>
        <taxon>Neoteleostei</taxon>
        <taxon>Acanthomorphata</taxon>
        <taxon>Eupercaria</taxon>
        <taxon>Perciformes</taxon>
        <taxon>Cottioidei</taxon>
        <taxon>Cottales</taxon>
        <taxon>Liparidae</taxon>
        <taxon>Liparis</taxon>
    </lineage>
</organism>
<dbReference type="Proteomes" id="UP000314294">
    <property type="component" value="Unassembled WGS sequence"/>
</dbReference>
<protein>
    <submittedName>
        <fullName evidence="1">Uncharacterized protein</fullName>
    </submittedName>
</protein>
<keyword evidence="2" id="KW-1185">Reference proteome</keyword>
<name>A0A4Z2HYX2_9TELE</name>
<comment type="caution">
    <text evidence="1">The sequence shown here is derived from an EMBL/GenBank/DDBJ whole genome shotgun (WGS) entry which is preliminary data.</text>
</comment>
<evidence type="ECO:0000313" key="1">
    <source>
        <dbReference type="EMBL" id="TNN70937.1"/>
    </source>
</evidence>
<accession>A0A4Z2HYX2</accession>
<reference evidence="1 2" key="1">
    <citation type="submission" date="2019-03" db="EMBL/GenBank/DDBJ databases">
        <title>First draft genome of Liparis tanakae, snailfish: a comprehensive survey of snailfish specific genes.</title>
        <authorList>
            <person name="Kim W."/>
            <person name="Song I."/>
            <person name="Jeong J.-H."/>
            <person name="Kim D."/>
            <person name="Kim S."/>
            <person name="Ryu S."/>
            <person name="Song J.Y."/>
            <person name="Lee S.K."/>
        </authorList>
    </citation>
    <scope>NUCLEOTIDE SEQUENCE [LARGE SCALE GENOMIC DNA]</scope>
    <source>
        <tissue evidence="1">Muscle</tissue>
    </source>
</reference>
<sequence length="112" mass="13083">MYKLKIKVFYEKDRNEFLAVRCEQIQAACPVQQASLVGAPRAERVKDLAQQIHLLRVTQRKALETPQPGDTAWRFKHAFNPDTWRHVHVYICDVIQEQLLLQLGNNDEDDII</sequence>
<evidence type="ECO:0000313" key="2">
    <source>
        <dbReference type="Proteomes" id="UP000314294"/>
    </source>
</evidence>